<protein>
    <submittedName>
        <fullName evidence="2">Uncharacterized protein</fullName>
    </submittedName>
</protein>
<name>A0AAV2F5L9_9ROSI</name>
<gene>
    <name evidence="2" type="ORF">LTRI10_LOCUS33859</name>
</gene>
<evidence type="ECO:0000313" key="2">
    <source>
        <dbReference type="EMBL" id="CAL1393268.1"/>
    </source>
</evidence>
<feature type="region of interest" description="Disordered" evidence="1">
    <location>
        <begin position="1"/>
        <end position="34"/>
    </location>
</feature>
<dbReference type="AlphaFoldDB" id="A0AAV2F5L9"/>
<dbReference type="Proteomes" id="UP001497516">
    <property type="component" value="Chromosome 6"/>
</dbReference>
<dbReference type="EMBL" id="OZ034819">
    <property type="protein sequence ID" value="CAL1393268.1"/>
    <property type="molecule type" value="Genomic_DNA"/>
</dbReference>
<feature type="compositionally biased region" description="Basic and acidic residues" evidence="1">
    <location>
        <begin position="15"/>
        <end position="27"/>
    </location>
</feature>
<sequence>MSSGSGRGYATATPKTKEPTETPEKKMQPTTVSSKNVALKAEAGGAIAGKPPSPLLRRSLPKYTRSPFATSRNAAAAPRFDFGDSAPLWYLLKY</sequence>
<evidence type="ECO:0000256" key="1">
    <source>
        <dbReference type="SAM" id="MobiDB-lite"/>
    </source>
</evidence>
<proteinExistence type="predicted"/>
<accession>A0AAV2F5L9</accession>
<keyword evidence="3" id="KW-1185">Reference proteome</keyword>
<evidence type="ECO:0000313" key="3">
    <source>
        <dbReference type="Proteomes" id="UP001497516"/>
    </source>
</evidence>
<organism evidence="2 3">
    <name type="scientific">Linum trigynum</name>
    <dbReference type="NCBI Taxonomy" id="586398"/>
    <lineage>
        <taxon>Eukaryota</taxon>
        <taxon>Viridiplantae</taxon>
        <taxon>Streptophyta</taxon>
        <taxon>Embryophyta</taxon>
        <taxon>Tracheophyta</taxon>
        <taxon>Spermatophyta</taxon>
        <taxon>Magnoliopsida</taxon>
        <taxon>eudicotyledons</taxon>
        <taxon>Gunneridae</taxon>
        <taxon>Pentapetalae</taxon>
        <taxon>rosids</taxon>
        <taxon>fabids</taxon>
        <taxon>Malpighiales</taxon>
        <taxon>Linaceae</taxon>
        <taxon>Linum</taxon>
    </lineage>
</organism>
<reference evidence="2 3" key="1">
    <citation type="submission" date="2024-04" db="EMBL/GenBank/DDBJ databases">
        <authorList>
            <person name="Fracassetti M."/>
        </authorList>
    </citation>
    <scope>NUCLEOTIDE SEQUENCE [LARGE SCALE GENOMIC DNA]</scope>
</reference>